<feature type="region of interest" description="Disordered" evidence="5">
    <location>
        <begin position="172"/>
        <end position="305"/>
    </location>
</feature>
<evidence type="ECO:0000256" key="4">
    <source>
        <dbReference type="ARBA" id="ARBA00023242"/>
    </source>
</evidence>
<proteinExistence type="predicted"/>
<gene>
    <name evidence="8" type="ORF">NSK_001288</name>
</gene>
<evidence type="ECO:0000313" key="9">
    <source>
        <dbReference type="Proteomes" id="UP000355283"/>
    </source>
</evidence>
<feature type="domain" description="HTH myb-type" evidence="7">
    <location>
        <begin position="6"/>
        <end position="57"/>
    </location>
</feature>
<evidence type="ECO:0000259" key="7">
    <source>
        <dbReference type="PROSITE" id="PS51294"/>
    </source>
</evidence>
<dbReference type="SMART" id="SM00717">
    <property type="entry name" value="SANT"/>
    <property type="match status" value="2"/>
</dbReference>
<dbReference type="InterPro" id="IPR009057">
    <property type="entry name" value="Homeodomain-like_sf"/>
</dbReference>
<feature type="region of interest" description="Disordered" evidence="5">
    <location>
        <begin position="332"/>
        <end position="363"/>
    </location>
</feature>
<dbReference type="EMBL" id="SDOX01000005">
    <property type="protein sequence ID" value="TFJ87942.1"/>
    <property type="molecule type" value="Genomic_DNA"/>
</dbReference>
<dbReference type="PROSITE" id="PS51294">
    <property type="entry name" value="HTH_MYB"/>
    <property type="match status" value="2"/>
</dbReference>
<comment type="caution">
    <text evidence="8">The sequence shown here is derived from an EMBL/GenBank/DDBJ whole genome shotgun (WGS) entry which is preliminary data.</text>
</comment>
<dbReference type="GO" id="GO:0042796">
    <property type="term" value="P:snRNA transcription by RNA polymerase III"/>
    <property type="evidence" value="ECO:0007669"/>
    <property type="project" value="TreeGrafter"/>
</dbReference>
<dbReference type="OrthoDB" id="2143914at2759"/>
<feature type="domain" description="HTH myb-type" evidence="7">
    <location>
        <begin position="59"/>
        <end position="108"/>
    </location>
</feature>
<feature type="compositionally biased region" description="Acidic residues" evidence="5">
    <location>
        <begin position="175"/>
        <end position="186"/>
    </location>
</feature>
<evidence type="ECO:0000256" key="2">
    <source>
        <dbReference type="ARBA" id="ARBA00023125"/>
    </source>
</evidence>
<dbReference type="InterPro" id="IPR051575">
    <property type="entry name" value="Myb-like_DNA-bd"/>
</dbReference>
<evidence type="ECO:0000256" key="3">
    <source>
        <dbReference type="ARBA" id="ARBA00023163"/>
    </source>
</evidence>
<dbReference type="Proteomes" id="UP000355283">
    <property type="component" value="Unassembled WGS sequence"/>
</dbReference>
<evidence type="ECO:0000259" key="6">
    <source>
        <dbReference type="PROSITE" id="PS50090"/>
    </source>
</evidence>
<dbReference type="GO" id="GO:0019185">
    <property type="term" value="C:snRNA-activating protein complex"/>
    <property type="evidence" value="ECO:0007669"/>
    <property type="project" value="TreeGrafter"/>
</dbReference>
<keyword evidence="9" id="KW-1185">Reference proteome</keyword>
<dbReference type="Pfam" id="PF13921">
    <property type="entry name" value="Myb_DNA-bind_6"/>
    <property type="match status" value="1"/>
</dbReference>
<reference evidence="8 9" key="1">
    <citation type="submission" date="2019-01" db="EMBL/GenBank/DDBJ databases">
        <title>Nuclear Genome Assembly of the Microalgal Biofuel strain Nannochloropsis salina CCMP1776.</title>
        <authorList>
            <person name="Hovde B."/>
        </authorList>
    </citation>
    <scope>NUCLEOTIDE SEQUENCE [LARGE SCALE GENOMIC DNA]</scope>
    <source>
        <strain evidence="8 9">CCMP1776</strain>
    </source>
</reference>
<dbReference type="AlphaFoldDB" id="A0A4D9D8M5"/>
<accession>A0A4D9D8M5</accession>
<evidence type="ECO:0000256" key="1">
    <source>
        <dbReference type="ARBA" id="ARBA00023015"/>
    </source>
</evidence>
<dbReference type="GO" id="GO:0042795">
    <property type="term" value="P:snRNA transcription by RNA polymerase II"/>
    <property type="evidence" value="ECO:0007669"/>
    <property type="project" value="TreeGrafter"/>
</dbReference>
<keyword evidence="1" id="KW-0805">Transcription regulation</keyword>
<keyword evidence="2" id="KW-0238">DNA-binding</keyword>
<evidence type="ECO:0000256" key="5">
    <source>
        <dbReference type="SAM" id="MobiDB-lite"/>
    </source>
</evidence>
<dbReference type="GO" id="GO:0001006">
    <property type="term" value="F:RNA polymerase III type 3 promoter sequence-specific DNA binding"/>
    <property type="evidence" value="ECO:0007669"/>
    <property type="project" value="TreeGrafter"/>
</dbReference>
<evidence type="ECO:0000313" key="8">
    <source>
        <dbReference type="EMBL" id="TFJ87942.1"/>
    </source>
</evidence>
<sequence length="455" mass="50164">MHDPNKRHTWTGEEDRRLKELVRTVGPRKWGIISTHFKNRNAKQCHQRWHYVLKPSITREPWTEEEDNAIMQYQIQIGNKWSQIAKFLHGRTGYAIRNRYNFLSKRQLEEAQRHFRPFLGPPLSLHMYAAAAAASAEGRSSRTIEQEMDVGTQHNAGQISQKEDVMNLNRKADEENADSEDGEEEKEIQARRPEENSEEVNAGTERQCHLRTSSSDGDHGERDSAEYPAENQEESDRPDTSANMLLEPLPVPRSWTRSSAVAAPQDPHVDSVSPPSMADSQPNAYPTNDLVAPPFPLDNTPFPPLPNSHALHGTCKTGPAAAAGLSTLLSTMTSKQGDGTDVSNSESAGGHGEIGNEKGGRGASPAFLHEQLYHARHGSASSFENAVFANLELMATAAGQQQQVPVTSMPANMFPAAQNLEQNEKCGIGKAGKGRSQQVDIGVMNPTQTATMHKE</sequence>
<dbReference type="PROSITE" id="PS50090">
    <property type="entry name" value="MYB_LIKE"/>
    <property type="match status" value="2"/>
</dbReference>
<feature type="domain" description="Myb-like" evidence="6">
    <location>
        <begin position="54"/>
        <end position="104"/>
    </location>
</feature>
<name>A0A4D9D8M5_9STRA</name>
<keyword evidence="4" id="KW-0539">Nucleus</keyword>
<dbReference type="Gene3D" id="1.10.10.60">
    <property type="entry name" value="Homeodomain-like"/>
    <property type="match status" value="2"/>
</dbReference>
<feature type="domain" description="Myb-like" evidence="6">
    <location>
        <begin position="2"/>
        <end position="53"/>
    </location>
</feature>
<dbReference type="GO" id="GO:0000978">
    <property type="term" value="F:RNA polymerase II cis-regulatory region sequence-specific DNA binding"/>
    <property type="evidence" value="ECO:0007669"/>
    <property type="project" value="TreeGrafter"/>
</dbReference>
<protein>
    <submittedName>
        <fullName evidence="8">Uncharacterized protein</fullName>
    </submittedName>
</protein>
<feature type="compositionally biased region" description="Polar residues" evidence="5">
    <location>
        <begin position="335"/>
        <end position="347"/>
    </location>
</feature>
<dbReference type="PANTHER" id="PTHR46621">
    <property type="entry name" value="SNRNA-ACTIVATING PROTEIN COMPLEX SUBUNIT 4"/>
    <property type="match status" value="1"/>
</dbReference>
<keyword evidence="3" id="KW-0804">Transcription</keyword>
<feature type="compositionally biased region" description="Basic and acidic residues" evidence="5">
    <location>
        <begin position="216"/>
        <end position="225"/>
    </location>
</feature>
<dbReference type="InterPro" id="IPR001005">
    <property type="entry name" value="SANT/Myb"/>
</dbReference>
<feature type="compositionally biased region" description="Pro residues" evidence="5">
    <location>
        <begin position="293"/>
        <end position="305"/>
    </location>
</feature>
<organism evidence="8 9">
    <name type="scientific">Nannochloropsis salina CCMP1776</name>
    <dbReference type="NCBI Taxonomy" id="1027361"/>
    <lineage>
        <taxon>Eukaryota</taxon>
        <taxon>Sar</taxon>
        <taxon>Stramenopiles</taxon>
        <taxon>Ochrophyta</taxon>
        <taxon>Eustigmatophyceae</taxon>
        <taxon>Eustigmatales</taxon>
        <taxon>Monodopsidaceae</taxon>
        <taxon>Microchloropsis</taxon>
        <taxon>Microchloropsis salina</taxon>
    </lineage>
</organism>
<dbReference type="PANTHER" id="PTHR46621:SF1">
    <property type="entry name" value="SNRNA-ACTIVATING PROTEIN COMPLEX SUBUNIT 4"/>
    <property type="match status" value="1"/>
</dbReference>
<dbReference type="CDD" id="cd00167">
    <property type="entry name" value="SANT"/>
    <property type="match status" value="2"/>
</dbReference>
<dbReference type="InterPro" id="IPR017930">
    <property type="entry name" value="Myb_dom"/>
</dbReference>
<dbReference type="SUPFAM" id="SSF46689">
    <property type="entry name" value="Homeodomain-like"/>
    <property type="match status" value="1"/>
</dbReference>